<dbReference type="RefSeq" id="WP_088743805.1">
    <property type="nucleotide sequence ID" value="NZ_CAWOWR010000097.1"/>
</dbReference>
<proteinExistence type="predicted"/>
<sequence length="97" mass="10015">MTRTHLSANTQKSVRTGAMLLMTAVLMTVSGMSAAQQPPSGKPPQEAFDACASKQAGDQCQMTLPDSDKLLPGQCMAPPEGGKAACLPDNAPQGGKR</sequence>
<feature type="signal peptide" evidence="2">
    <location>
        <begin position="1"/>
        <end position="35"/>
    </location>
</feature>
<evidence type="ECO:0000313" key="4">
    <source>
        <dbReference type="Proteomes" id="UP000319941"/>
    </source>
</evidence>
<comment type="caution">
    <text evidence="3">The sequence shown here is derived from an EMBL/GenBank/DDBJ whole genome shotgun (WGS) entry which is preliminary data.</text>
</comment>
<gene>
    <name evidence="3" type="ORF">FQP86_06705</name>
</gene>
<accession>A0A558HQ08</accession>
<keyword evidence="2" id="KW-0732">Signal</keyword>
<keyword evidence="4" id="KW-1185">Reference proteome</keyword>
<evidence type="ECO:0000313" key="3">
    <source>
        <dbReference type="EMBL" id="TVU71216.1"/>
    </source>
</evidence>
<name>A0A558HQ08_9GAMM</name>
<organism evidence="3 4">
    <name type="scientific">Cobetia crustatorum</name>
    <dbReference type="NCBI Taxonomy" id="553385"/>
    <lineage>
        <taxon>Bacteria</taxon>
        <taxon>Pseudomonadati</taxon>
        <taxon>Pseudomonadota</taxon>
        <taxon>Gammaproteobacteria</taxon>
        <taxon>Oceanospirillales</taxon>
        <taxon>Halomonadaceae</taxon>
        <taxon>Cobetia</taxon>
    </lineage>
</organism>
<evidence type="ECO:0000256" key="2">
    <source>
        <dbReference type="SAM" id="SignalP"/>
    </source>
</evidence>
<dbReference type="OrthoDB" id="5738845at2"/>
<protein>
    <submittedName>
        <fullName evidence="3">Uncharacterized protein</fullName>
    </submittedName>
</protein>
<feature type="chain" id="PRO_5022077586" evidence="2">
    <location>
        <begin position="36"/>
        <end position="97"/>
    </location>
</feature>
<feature type="region of interest" description="Disordered" evidence="1">
    <location>
        <begin position="73"/>
        <end position="97"/>
    </location>
</feature>
<reference evidence="3 4" key="1">
    <citation type="submission" date="2019-07" db="EMBL/GenBank/DDBJ databases">
        <title>Diversity of Bacteria from Kongsfjorden, Arctic.</title>
        <authorList>
            <person name="Yu Y."/>
        </authorList>
    </citation>
    <scope>NUCLEOTIDE SEQUENCE [LARGE SCALE GENOMIC DNA]</scope>
    <source>
        <strain evidence="3 4">SM1923</strain>
    </source>
</reference>
<evidence type="ECO:0000256" key="1">
    <source>
        <dbReference type="SAM" id="MobiDB-lite"/>
    </source>
</evidence>
<dbReference type="Proteomes" id="UP000319941">
    <property type="component" value="Unassembled WGS sequence"/>
</dbReference>
<dbReference type="AlphaFoldDB" id="A0A558HQ08"/>
<dbReference type="EMBL" id="VNFH01000004">
    <property type="protein sequence ID" value="TVU71216.1"/>
    <property type="molecule type" value="Genomic_DNA"/>
</dbReference>